<comment type="caution">
    <text evidence="1">The sequence shown here is derived from an EMBL/GenBank/DDBJ whole genome shotgun (WGS) entry which is preliminary data.</text>
</comment>
<accession>A0A9X1S3T6</accession>
<evidence type="ECO:0000313" key="2">
    <source>
        <dbReference type="Proteomes" id="UP001139354"/>
    </source>
</evidence>
<dbReference type="Proteomes" id="UP001139354">
    <property type="component" value="Unassembled WGS sequence"/>
</dbReference>
<dbReference type="RefSeq" id="WP_229386063.1">
    <property type="nucleotide sequence ID" value="NZ_JAGTTN010000009.1"/>
</dbReference>
<organism evidence="1 2">
    <name type="scientific">Microbacterium allomyrinae</name>
    <dbReference type="NCBI Taxonomy" id="2830666"/>
    <lineage>
        <taxon>Bacteria</taxon>
        <taxon>Bacillati</taxon>
        <taxon>Actinomycetota</taxon>
        <taxon>Actinomycetes</taxon>
        <taxon>Micrococcales</taxon>
        <taxon>Microbacteriaceae</taxon>
        <taxon>Microbacterium</taxon>
    </lineage>
</organism>
<evidence type="ECO:0000313" key="1">
    <source>
        <dbReference type="EMBL" id="MCC2034061.1"/>
    </source>
</evidence>
<dbReference type="EMBL" id="JAGTTN010000009">
    <property type="protein sequence ID" value="MCC2034061.1"/>
    <property type="molecule type" value="Genomic_DNA"/>
</dbReference>
<protein>
    <submittedName>
        <fullName evidence="1">Uncharacterized protein</fullName>
    </submittedName>
</protein>
<name>A0A9X1S3T6_9MICO</name>
<sequence length="108" mass="12398">MLVEDFDRAVGERSAKEGYEFMLVVNRDDYDLAVASGAQPILPSMRFSETDDRGALRRFLGPANRAWRWRRYFLNEGISEVTVRRISPTSLILLGGSLLSGTRYRVRR</sequence>
<proteinExistence type="predicted"/>
<keyword evidence="2" id="KW-1185">Reference proteome</keyword>
<gene>
    <name evidence="1" type="ORF">KEC57_17880</name>
</gene>
<dbReference type="AlphaFoldDB" id="A0A9X1S3T6"/>
<reference evidence="1" key="1">
    <citation type="submission" date="2021-04" db="EMBL/GenBank/DDBJ databases">
        <title>Microbacterium tenobrionis sp. nov. and Microbacterium allomyrinae sp. nov., isolated from larvae of Tenobrio molitor and Allomyrina dichotoma, respectively.</title>
        <authorList>
            <person name="Lee S.D."/>
        </authorList>
    </citation>
    <scope>NUCLEOTIDE SEQUENCE</scope>
    <source>
        <strain evidence="1">BWT-G7</strain>
    </source>
</reference>